<feature type="transmembrane region" description="Helical" evidence="1">
    <location>
        <begin position="84"/>
        <end position="106"/>
    </location>
</feature>
<dbReference type="KEGG" id="lal:AT746_04480"/>
<keyword evidence="1" id="KW-1133">Transmembrane helix</keyword>
<name>A0A0U3A9C1_9ALTE</name>
<dbReference type="STRING" id="1526571.AT746_04480"/>
<evidence type="ECO:0000313" key="3">
    <source>
        <dbReference type="Proteomes" id="UP000068447"/>
    </source>
</evidence>
<feature type="transmembrane region" description="Helical" evidence="1">
    <location>
        <begin position="199"/>
        <end position="220"/>
    </location>
</feature>
<sequence length="288" mass="32502">MIFCHKTGKLSSATRGNTVTLDFDSGLLLIGMAQGAFLSASLLLRKQGPKLANRVLGTLMLALTMGLVTHFMTVTQSWSQWPRLYIVLSTSIMLFGPLLFAYIKLLTRRQQKLLYKDALHLLPWAALLALFTPLLLMPQAQLLENLSTSARQAGPNFGLPFIKLLHLTLYTLASAIVLYQHQARVNQEYSYHDKVSLSWLRLLVAGFLLMEASSLVLVVMEPYFQLLDKLDSWLSLVLIVLIFLTGYQGLNQPQVFLGLDKPPTPLPVRKTLHFPSHSRLNSRSDWRR</sequence>
<feature type="transmembrane region" description="Helical" evidence="1">
    <location>
        <begin position="157"/>
        <end position="179"/>
    </location>
</feature>
<feature type="transmembrane region" description="Helical" evidence="1">
    <location>
        <begin position="232"/>
        <end position="250"/>
    </location>
</feature>
<keyword evidence="1" id="KW-0812">Transmembrane</keyword>
<keyword evidence="1" id="KW-0472">Membrane</keyword>
<feature type="transmembrane region" description="Helical" evidence="1">
    <location>
        <begin position="118"/>
        <end position="137"/>
    </location>
</feature>
<accession>A0A0U3A9C1</accession>
<feature type="transmembrane region" description="Helical" evidence="1">
    <location>
        <begin position="51"/>
        <end position="72"/>
    </location>
</feature>
<dbReference type="Proteomes" id="UP000068447">
    <property type="component" value="Chromosome"/>
</dbReference>
<evidence type="ECO:0000256" key="1">
    <source>
        <dbReference type="SAM" id="Phobius"/>
    </source>
</evidence>
<dbReference type="EMBL" id="CP013650">
    <property type="protein sequence ID" value="ALS97598.1"/>
    <property type="molecule type" value="Genomic_DNA"/>
</dbReference>
<dbReference type="AlphaFoldDB" id="A0A0U3A9C1"/>
<reference evidence="2 3" key="1">
    <citation type="submission" date="2015-12" db="EMBL/GenBank/DDBJ databases">
        <title>Complete genome of Lacimicrobium alkaliphilum KCTC 32984.</title>
        <authorList>
            <person name="Kim S.-G."/>
            <person name="Lee Y.-J."/>
        </authorList>
    </citation>
    <scope>NUCLEOTIDE SEQUENCE [LARGE SCALE GENOMIC DNA]</scope>
    <source>
        <strain evidence="2 3">YelD216</strain>
    </source>
</reference>
<protein>
    <submittedName>
        <fullName evidence="2">Uncharacterized protein</fullName>
    </submittedName>
</protein>
<evidence type="ECO:0000313" key="2">
    <source>
        <dbReference type="EMBL" id="ALS97598.1"/>
    </source>
</evidence>
<gene>
    <name evidence="2" type="ORF">AT746_04480</name>
</gene>
<organism evidence="2 3">
    <name type="scientific">Lacimicrobium alkaliphilum</name>
    <dbReference type="NCBI Taxonomy" id="1526571"/>
    <lineage>
        <taxon>Bacteria</taxon>
        <taxon>Pseudomonadati</taxon>
        <taxon>Pseudomonadota</taxon>
        <taxon>Gammaproteobacteria</taxon>
        <taxon>Alteromonadales</taxon>
        <taxon>Alteromonadaceae</taxon>
        <taxon>Lacimicrobium</taxon>
    </lineage>
</organism>
<proteinExistence type="predicted"/>
<keyword evidence="3" id="KW-1185">Reference proteome</keyword>